<evidence type="ECO:0000313" key="2">
    <source>
        <dbReference type="Proteomes" id="UP000789920"/>
    </source>
</evidence>
<evidence type="ECO:0000313" key="1">
    <source>
        <dbReference type="EMBL" id="CAG8533345.1"/>
    </source>
</evidence>
<dbReference type="Proteomes" id="UP000789920">
    <property type="component" value="Unassembled WGS sequence"/>
</dbReference>
<accession>A0ACA9LMA0</accession>
<gene>
    <name evidence="1" type="ORF">RPERSI_LOCUS3237</name>
</gene>
<organism evidence="1 2">
    <name type="scientific">Racocetra persica</name>
    <dbReference type="NCBI Taxonomy" id="160502"/>
    <lineage>
        <taxon>Eukaryota</taxon>
        <taxon>Fungi</taxon>
        <taxon>Fungi incertae sedis</taxon>
        <taxon>Mucoromycota</taxon>
        <taxon>Glomeromycotina</taxon>
        <taxon>Glomeromycetes</taxon>
        <taxon>Diversisporales</taxon>
        <taxon>Gigasporaceae</taxon>
        <taxon>Racocetra</taxon>
    </lineage>
</organism>
<comment type="caution">
    <text evidence="1">The sequence shown here is derived from an EMBL/GenBank/DDBJ whole genome shotgun (WGS) entry which is preliminary data.</text>
</comment>
<reference evidence="1" key="1">
    <citation type="submission" date="2021-06" db="EMBL/GenBank/DDBJ databases">
        <authorList>
            <person name="Kallberg Y."/>
            <person name="Tangrot J."/>
            <person name="Rosling A."/>
        </authorList>
    </citation>
    <scope>NUCLEOTIDE SEQUENCE</scope>
    <source>
        <strain evidence="1">MA461A</strain>
    </source>
</reference>
<sequence>ESQFDNIKDEYLLTIEFEDDFDLANRNIHLTDDLNAKWSLGSLMINNLEAPSFLGNGYIFSNAK</sequence>
<dbReference type="EMBL" id="CAJVQC010003881">
    <property type="protein sequence ID" value="CAG8533345.1"/>
    <property type="molecule type" value="Genomic_DNA"/>
</dbReference>
<name>A0ACA9LMA0_9GLOM</name>
<proteinExistence type="predicted"/>
<feature type="non-terminal residue" evidence="1">
    <location>
        <position position="1"/>
    </location>
</feature>
<protein>
    <submittedName>
        <fullName evidence="1">35025_t:CDS:1</fullName>
    </submittedName>
</protein>
<keyword evidence="2" id="KW-1185">Reference proteome</keyword>